<organism evidence="2 3">
    <name type="scientific">Henriciella barbarensis</name>
    <dbReference type="NCBI Taxonomy" id="86342"/>
    <lineage>
        <taxon>Bacteria</taxon>
        <taxon>Pseudomonadati</taxon>
        <taxon>Pseudomonadota</taxon>
        <taxon>Alphaproteobacteria</taxon>
        <taxon>Hyphomonadales</taxon>
        <taxon>Hyphomonadaceae</taxon>
        <taxon>Henriciella</taxon>
    </lineage>
</organism>
<reference evidence="2 3" key="1">
    <citation type="submission" date="2018-08" db="EMBL/GenBank/DDBJ databases">
        <title>Henriciella mobilis sp. nov., isolated from seawater.</title>
        <authorList>
            <person name="Cheng H."/>
            <person name="Wu Y.-H."/>
            <person name="Xu X.-W."/>
            <person name="Guo L.-L."/>
        </authorList>
    </citation>
    <scope>NUCLEOTIDE SEQUENCE [LARGE SCALE GENOMIC DNA]</scope>
    <source>
        <strain evidence="2 3">CCUG66934</strain>
    </source>
</reference>
<dbReference type="RefSeq" id="WP_119378679.1">
    <property type="nucleotide sequence ID" value="NZ_QWGB01000005.1"/>
</dbReference>
<evidence type="ECO:0000313" key="3">
    <source>
        <dbReference type="Proteomes" id="UP000265431"/>
    </source>
</evidence>
<accession>A0A399QX43</accession>
<comment type="caution">
    <text evidence="2">The sequence shown here is derived from an EMBL/GenBank/DDBJ whole genome shotgun (WGS) entry which is preliminary data.</text>
</comment>
<evidence type="ECO:0000256" key="1">
    <source>
        <dbReference type="SAM" id="Phobius"/>
    </source>
</evidence>
<feature type="transmembrane region" description="Helical" evidence="1">
    <location>
        <begin position="6"/>
        <end position="29"/>
    </location>
</feature>
<evidence type="ECO:0000313" key="2">
    <source>
        <dbReference type="EMBL" id="RIJ23490.1"/>
    </source>
</evidence>
<dbReference type="Proteomes" id="UP000265431">
    <property type="component" value="Unassembled WGS sequence"/>
</dbReference>
<gene>
    <name evidence="2" type="ORF">D1224_04295</name>
</gene>
<keyword evidence="1" id="KW-0472">Membrane</keyword>
<keyword evidence="1" id="KW-1133">Transmembrane helix</keyword>
<protein>
    <recommendedName>
        <fullName evidence="4">Pentapeptide repeat-containing protein</fullName>
    </recommendedName>
</protein>
<dbReference type="AlphaFoldDB" id="A0A399QX43"/>
<keyword evidence="3" id="KW-1185">Reference proteome</keyword>
<name>A0A399QX43_9PROT</name>
<dbReference type="OrthoDB" id="4563217at2"/>
<sequence>MFTTDFITGFLFSLCVTLMTFGVITLLWLPPGPFSSRGRQQNKISSTPYLAWPAIITAGLFLIVLFLLHELNIDVLNESAWFEYSEGRRTNSPEGIRNLFLTLGGAIATPIAALTLGNAIRRSATMERQEEIARKMQQNDSRRLESDAFAKASELLGSNRLDQRIAAVHSLQLLARSVSEEVVDQISDTLCAFVRARSSDIPETPADEKNPDEAIRSALLALLGQFADGTREIDIRGAWIGTLVVTSNIKRVSFAGTQIKKITFLGDVIDCKFENIKNDASIRFAKNASNLMIANCDLGSLQISSPPRSVGFRTVGGAISIIASLVKELRIGNVLFEKPLEADVSIFGRVSIFRAKGLVQSRFSNIGLGWPVKAHLPSEWSSSEKAAFSENARKFDPLPMALARSHVHDLLEIEHPDTKA</sequence>
<dbReference type="EMBL" id="QWGB01000005">
    <property type="protein sequence ID" value="RIJ23490.1"/>
    <property type="molecule type" value="Genomic_DNA"/>
</dbReference>
<proteinExistence type="predicted"/>
<evidence type="ECO:0008006" key="4">
    <source>
        <dbReference type="Google" id="ProtNLM"/>
    </source>
</evidence>
<feature type="transmembrane region" description="Helical" evidence="1">
    <location>
        <begin position="99"/>
        <end position="120"/>
    </location>
</feature>
<feature type="transmembrane region" description="Helical" evidence="1">
    <location>
        <begin position="49"/>
        <end position="68"/>
    </location>
</feature>
<keyword evidence="1" id="KW-0812">Transmembrane</keyword>